<keyword evidence="4 14" id="KW-0812">Transmembrane</keyword>
<dbReference type="GO" id="GO:0016342">
    <property type="term" value="C:catenin complex"/>
    <property type="evidence" value="ECO:0007669"/>
    <property type="project" value="TreeGrafter"/>
</dbReference>
<dbReference type="GO" id="GO:0044331">
    <property type="term" value="P:cell-cell adhesion mediated by cadherin"/>
    <property type="evidence" value="ECO:0007669"/>
    <property type="project" value="TreeGrafter"/>
</dbReference>
<dbReference type="Pfam" id="PF00028">
    <property type="entry name" value="Cadherin"/>
    <property type="match status" value="4"/>
</dbReference>
<comment type="subcellular location">
    <subcellularLocation>
        <location evidence="2">Cell junction</location>
        <location evidence="2">Adherens junction</location>
    </subcellularLocation>
    <subcellularLocation>
        <location evidence="1 14">Cell membrane</location>
        <topology evidence="1 14">Single-pass type I membrane protein</topology>
    </subcellularLocation>
</comment>
<evidence type="ECO:0000256" key="14">
    <source>
        <dbReference type="RuleBase" id="RU003318"/>
    </source>
</evidence>
<proteinExistence type="predicted"/>
<keyword evidence="11 17" id="KW-0472">Membrane</keyword>
<evidence type="ECO:0000256" key="18">
    <source>
        <dbReference type="SAM" id="SignalP"/>
    </source>
</evidence>
<dbReference type="SMART" id="SM00112">
    <property type="entry name" value="CA"/>
    <property type="match status" value="5"/>
</dbReference>
<evidence type="ECO:0000256" key="8">
    <source>
        <dbReference type="ARBA" id="ARBA00022889"/>
    </source>
</evidence>
<keyword evidence="3" id="KW-1003">Cell membrane</keyword>
<dbReference type="GO" id="GO:0042074">
    <property type="term" value="P:cell migration involved in gastrulation"/>
    <property type="evidence" value="ECO:0007669"/>
    <property type="project" value="UniProtKB-ARBA"/>
</dbReference>
<evidence type="ECO:0000256" key="16">
    <source>
        <dbReference type="SAM" id="MobiDB-lite"/>
    </source>
</evidence>
<dbReference type="GO" id="GO:0034332">
    <property type="term" value="P:adherens junction organization"/>
    <property type="evidence" value="ECO:0007669"/>
    <property type="project" value="UniProtKB-ARBA"/>
</dbReference>
<evidence type="ECO:0000313" key="21">
    <source>
        <dbReference type="Proteomes" id="UP001364617"/>
    </source>
</evidence>
<keyword evidence="8 14" id="KW-0130">Cell adhesion</keyword>
<dbReference type="GO" id="GO:0016339">
    <property type="term" value="P:calcium-dependent cell-cell adhesion via plasma membrane cell adhesion molecules"/>
    <property type="evidence" value="ECO:0007669"/>
    <property type="project" value="TreeGrafter"/>
</dbReference>
<dbReference type="PANTHER" id="PTHR24027">
    <property type="entry name" value="CADHERIN-23"/>
    <property type="match status" value="1"/>
</dbReference>
<dbReference type="Proteomes" id="UP001364617">
    <property type="component" value="Unassembled WGS sequence"/>
</dbReference>
<dbReference type="GO" id="GO:0001764">
    <property type="term" value="P:neuron migration"/>
    <property type="evidence" value="ECO:0007669"/>
    <property type="project" value="UniProtKB-ARBA"/>
</dbReference>
<dbReference type="InterPro" id="IPR002126">
    <property type="entry name" value="Cadherin-like_dom"/>
</dbReference>
<evidence type="ECO:0000256" key="4">
    <source>
        <dbReference type="ARBA" id="ARBA00022692"/>
    </source>
</evidence>
<comment type="caution">
    <text evidence="20">The sequence shown here is derived from an EMBL/GenBank/DDBJ whole genome shotgun (WGS) entry which is preliminary data.</text>
</comment>
<evidence type="ECO:0000256" key="17">
    <source>
        <dbReference type="SAM" id="Phobius"/>
    </source>
</evidence>
<dbReference type="Gene3D" id="2.60.40.60">
    <property type="entry name" value="Cadherins"/>
    <property type="match status" value="5"/>
</dbReference>
<evidence type="ECO:0000313" key="20">
    <source>
        <dbReference type="EMBL" id="KAK7175704.1"/>
    </source>
</evidence>
<evidence type="ECO:0000256" key="15">
    <source>
        <dbReference type="RuleBase" id="RU004357"/>
    </source>
</evidence>
<dbReference type="GO" id="GO:0005737">
    <property type="term" value="C:cytoplasm"/>
    <property type="evidence" value="ECO:0007669"/>
    <property type="project" value="UniProtKB-ARBA"/>
</dbReference>
<keyword evidence="10 17" id="KW-1133">Transmembrane helix</keyword>
<dbReference type="FunFam" id="2.60.40.60:FF:000011">
    <property type="entry name" value="Cadherin 1"/>
    <property type="match status" value="1"/>
</dbReference>
<dbReference type="GO" id="GO:0005912">
    <property type="term" value="C:adherens junction"/>
    <property type="evidence" value="ECO:0007669"/>
    <property type="project" value="UniProtKB-SubCell"/>
</dbReference>
<reference evidence="20 21" key="1">
    <citation type="submission" date="2024-02" db="EMBL/GenBank/DDBJ databases">
        <title>Chromosome-level genome assembly of the Eurasian Minnow (Phoxinus phoxinus).</title>
        <authorList>
            <person name="Oriowo T.O."/>
            <person name="Martin S."/>
            <person name="Stange M."/>
            <person name="Chrysostomakis Y."/>
            <person name="Brown T."/>
            <person name="Winkler S."/>
            <person name="Kukowka S."/>
            <person name="Myers E.W."/>
            <person name="Bohne A."/>
        </authorList>
    </citation>
    <scope>NUCLEOTIDE SEQUENCE [LARGE SCALE GENOMIC DNA]</scope>
    <source>
        <strain evidence="20">ZFMK-TIS-60720</strain>
        <tissue evidence="20">Whole Organism</tissue>
    </source>
</reference>
<dbReference type="PROSITE" id="PS00232">
    <property type="entry name" value="CADHERIN_1"/>
    <property type="match status" value="1"/>
</dbReference>
<dbReference type="CDD" id="cd11304">
    <property type="entry name" value="Cadherin_repeat"/>
    <property type="match status" value="5"/>
</dbReference>
<organism evidence="20 21">
    <name type="scientific">Phoxinus phoxinus</name>
    <name type="common">Eurasian minnow</name>
    <dbReference type="NCBI Taxonomy" id="58324"/>
    <lineage>
        <taxon>Eukaryota</taxon>
        <taxon>Metazoa</taxon>
        <taxon>Chordata</taxon>
        <taxon>Craniata</taxon>
        <taxon>Vertebrata</taxon>
        <taxon>Euteleostomi</taxon>
        <taxon>Actinopterygii</taxon>
        <taxon>Neopterygii</taxon>
        <taxon>Teleostei</taxon>
        <taxon>Ostariophysi</taxon>
        <taxon>Cypriniformes</taxon>
        <taxon>Leuciscidae</taxon>
        <taxon>Phoxininae</taxon>
        <taxon>Phoxinus</taxon>
    </lineage>
</organism>
<dbReference type="FunFam" id="4.10.900.10:FF:000001">
    <property type="entry name" value="Cadherin 2"/>
    <property type="match status" value="1"/>
</dbReference>
<dbReference type="SUPFAM" id="SSF49313">
    <property type="entry name" value="Cadherin-like"/>
    <property type="match status" value="5"/>
</dbReference>
<dbReference type="AlphaFoldDB" id="A0AAN9DK36"/>
<name>A0AAN9DK36_9TELE</name>
<keyword evidence="5" id="KW-0479">Metal-binding</keyword>
<dbReference type="FunFam" id="2.60.40.60:FF:000022">
    <property type="entry name" value="Cadherin 2"/>
    <property type="match status" value="1"/>
</dbReference>
<dbReference type="GO" id="GO:0007043">
    <property type="term" value="P:cell-cell junction assembly"/>
    <property type="evidence" value="ECO:0007669"/>
    <property type="project" value="TreeGrafter"/>
</dbReference>
<evidence type="ECO:0000256" key="13">
    <source>
        <dbReference type="PROSITE-ProRule" id="PRU00043"/>
    </source>
</evidence>
<dbReference type="Pfam" id="PF01049">
    <property type="entry name" value="CADH_Y-type_LIR"/>
    <property type="match status" value="1"/>
</dbReference>
<dbReference type="GO" id="GO:0060027">
    <property type="term" value="P:convergent extension involved in gastrulation"/>
    <property type="evidence" value="ECO:0007669"/>
    <property type="project" value="UniProtKB-ARBA"/>
</dbReference>
<evidence type="ECO:0000256" key="2">
    <source>
        <dbReference type="ARBA" id="ARBA00004536"/>
    </source>
</evidence>
<dbReference type="GO" id="GO:0008013">
    <property type="term" value="F:beta-catenin binding"/>
    <property type="evidence" value="ECO:0007669"/>
    <property type="project" value="TreeGrafter"/>
</dbReference>
<dbReference type="GO" id="GO:0007498">
    <property type="term" value="P:mesoderm development"/>
    <property type="evidence" value="ECO:0007669"/>
    <property type="project" value="UniProtKB-ARBA"/>
</dbReference>
<evidence type="ECO:0000256" key="5">
    <source>
        <dbReference type="ARBA" id="ARBA00022723"/>
    </source>
</evidence>
<feature type="transmembrane region" description="Helical" evidence="17">
    <location>
        <begin position="602"/>
        <end position="625"/>
    </location>
</feature>
<evidence type="ECO:0000259" key="19">
    <source>
        <dbReference type="PROSITE" id="PS50268"/>
    </source>
</evidence>
<dbReference type="EMBL" id="JAYKXH010000001">
    <property type="protein sequence ID" value="KAK7175704.1"/>
    <property type="molecule type" value="Genomic_DNA"/>
</dbReference>
<dbReference type="InterPro" id="IPR027397">
    <property type="entry name" value="Catenin-bd_sf"/>
</dbReference>
<dbReference type="Gene3D" id="4.10.900.10">
    <property type="entry name" value="TCF3-CBD (Catenin binding domain)"/>
    <property type="match status" value="1"/>
</dbReference>
<gene>
    <name evidence="20" type="ORF">R3I93_000081</name>
</gene>
<evidence type="ECO:0000256" key="10">
    <source>
        <dbReference type="ARBA" id="ARBA00022989"/>
    </source>
</evidence>
<dbReference type="GO" id="GO:0030010">
    <property type="term" value="P:establishment of cell polarity"/>
    <property type="evidence" value="ECO:0007669"/>
    <property type="project" value="UniProtKB-ARBA"/>
</dbReference>
<keyword evidence="9" id="KW-0965">Cell junction</keyword>
<dbReference type="GO" id="GO:0005509">
    <property type="term" value="F:calcium ion binding"/>
    <property type="evidence" value="ECO:0007669"/>
    <property type="project" value="UniProtKB-UniRule"/>
</dbReference>
<keyword evidence="6" id="KW-0677">Repeat</keyword>
<evidence type="ECO:0000256" key="9">
    <source>
        <dbReference type="ARBA" id="ARBA00022949"/>
    </source>
</evidence>
<protein>
    <recommendedName>
        <fullName evidence="19">Cadherin domain-containing protein</fullName>
    </recommendedName>
</protein>
<dbReference type="PRINTS" id="PR00205">
    <property type="entry name" value="CADHERIN"/>
</dbReference>
<feature type="region of interest" description="Disordered" evidence="16">
    <location>
        <begin position="695"/>
        <end position="722"/>
    </location>
</feature>
<keyword evidence="21" id="KW-1185">Reference proteome</keyword>
<dbReference type="GO" id="GO:0001841">
    <property type="term" value="P:neural tube formation"/>
    <property type="evidence" value="ECO:0007669"/>
    <property type="project" value="UniProtKB-ARBA"/>
</dbReference>
<keyword evidence="12" id="KW-0325">Glycoprotein</keyword>
<feature type="signal peptide" evidence="18">
    <location>
        <begin position="1"/>
        <end position="25"/>
    </location>
</feature>
<keyword evidence="18" id="KW-0732">Signal</keyword>
<dbReference type="GO" id="GO:0007156">
    <property type="term" value="P:homophilic cell adhesion via plasma membrane adhesion molecules"/>
    <property type="evidence" value="ECO:0007669"/>
    <property type="project" value="InterPro"/>
</dbReference>
<feature type="domain" description="Cadherin" evidence="19">
    <location>
        <begin position="152"/>
        <end position="266"/>
    </location>
</feature>
<evidence type="ECO:0000256" key="11">
    <source>
        <dbReference type="ARBA" id="ARBA00023136"/>
    </source>
</evidence>
<feature type="domain" description="Cadherin" evidence="19">
    <location>
        <begin position="379"/>
        <end position="483"/>
    </location>
</feature>
<evidence type="ECO:0000256" key="3">
    <source>
        <dbReference type="ARBA" id="ARBA00022475"/>
    </source>
</evidence>
<evidence type="ECO:0000256" key="7">
    <source>
        <dbReference type="ARBA" id="ARBA00022837"/>
    </source>
</evidence>
<accession>A0AAN9DK36</accession>
<dbReference type="InterPro" id="IPR020894">
    <property type="entry name" value="Cadherin_CS"/>
</dbReference>
<feature type="domain" description="Cadherin" evidence="19">
    <location>
        <begin position="499"/>
        <end position="594"/>
    </location>
</feature>
<feature type="chain" id="PRO_5042958646" description="Cadherin domain-containing protein" evidence="18">
    <location>
        <begin position="26"/>
        <end position="796"/>
    </location>
</feature>
<feature type="domain" description="Cadherin" evidence="19">
    <location>
        <begin position="267"/>
        <end position="378"/>
    </location>
</feature>
<evidence type="ECO:0000256" key="6">
    <source>
        <dbReference type="ARBA" id="ARBA00022737"/>
    </source>
</evidence>
<dbReference type="PANTHER" id="PTHR24027:SF300">
    <property type="entry name" value="CADHERIN-15"/>
    <property type="match status" value="1"/>
</dbReference>
<dbReference type="InterPro" id="IPR039808">
    <property type="entry name" value="Cadherin"/>
</dbReference>
<dbReference type="GO" id="GO:0045296">
    <property type="term" value="F:cadherin binding"/>
    <property type="evidence" value="ECO:0007669"/>
    <property type="project" value="TreeGrafter"/>
</dbReference>
<sequence>MGQKPMMRAVAVLSAILTVVCQVKSSDLNPWRLRSAGPLVRVKRDWVIPPIRVSENGKHLPEDLVQIKSDKVFTGEVIYKLEGPGVDQDPKGLFEIDDKTGWIKSKMPLDREKHKSFKLKAFALSPSGERLESPTTIEIYVLDQNDHRPEFTPKEFIGTIPEFSVPGTSVMQVTAVDLDDPLTENAALSFSITEQESIPPHSINKTMFGINNKTGVIYIRDVGLDRDVVQSFRLHLQVADMSGMGLASAGRAIIHISDINNHAPRFQPSVYNMNAMENKLAEVGRVNATDKDQRGGENWRIKYTIGKGNTLGHFAIRTDPDSNQGIISVVKPLDYESQAEYELVVTAENEVRLKAPYEQTHSATVTVRVMNENEAPIFYKTPIKVPVPESVVPGTVLVSDIAYDPDNAKLRFEILEDPERWLAIDHETGQITTRTTFDIRSPHVRNNIYSAVVKVTDQDADGISATATLEVSLWETNDYPPVLKPSSGTVCSDRDRDKLGLMISAVDQDMSPQADPFSFHIPDQNVAANWTIITLNETHAVLQPLIDIERGDFSVPVVVSDSGSPPLSSSAVVNVTVCPCDSFGDCRSFTAAIFGTKMGISFIALMIIIGSVAFLLFLLLLAVAVRGCSRQNMRKRGSFLVGASDDDIRDNVFHYDEQGGGEEDEDAFNMDFLRNPSDTAPVPASVFPQDCVLPRGKQPLRRDAPHNLPSPSYPRKTPGEPADIEDFINVGLDAADTDPNVPPYDTALIYDFEGDGSVSGSLSSIASMGSDEDQDYDYLNDWGPRFKKLANMYDPR</sequence>
<keyword evidence="7 13" id="KW-0106">Calcium</keyword>
<dbReference type="FunFam" id="2.60.40.60:FF:000019">
    <property type="entry name" value="Cadherin 2"/>
    <property type="match status" value="1"/>
</dbReference>
<dbReference type="GO" id="GO:0000902">
    <property type="term" value="P:cell morphogenesis"/>
    <property type="evidence" value="ECO:0007669"/>
    <property type="project" value="TreeGrafter"/>
</dbReference>
<dbReference type="InterPro" id="IPR015919">
    <property type="entry name" value="Cadherin-like_sf"/>
</dbReference>
<evidence type="ECO:0000256" key="12">
    <source>
        <dbReference type="ARBA" id="ARBA00023180"/>
    </source>
</evidence>
<dbReference type="FunFam" id="2.60.40.60:FF:000027">
    <property type="entry name" value="Cadherin 2"/>
    <property type="match status" value="1"/>
</dbReference>
<comment type="function">
    <text evidence="15">Cadherins are calcium-dependent cell adhesion proteins.</text>
</comment>
<dbReference type="GO" id="GO:0007398">
    <property type="term" value="P:ectoderm development"/>
    <property type="evidence" value="ECO:0007669"/>
    <property type="project" value="UniProtKB-ARBA"/>
</dbReference>
<dbReference type="PROSITE" id="PS50268">
    <property type="entry name" value="CADHERIN_2"/>
    <property type="match status" value="5"/>
</dbReference>
<feature type="domain" description="Cadherin" evidence="19">
    <location>
        <begin position="70"/>
        <end position="151"/>
    </location>
</feature>
<evidence type="ECO:0000256" key="1">
    <source>
        <dbReference type="ARBA" id="ARBA00004251"/>
    </source>
</evidence>
<dbReference type="InterPro" id="IPR000233">
    <property type="entry name" value="Cadherin_Y-type_LIR"/>
</dbReference>